<sequence>MLSVCFSIFVASLMLTGVLRKYAVRLHLIDTPIERSAHREPIPRGGGLSISLLFSLATFYFYFVGLISAAEFLALGGGVLIGLLGLADDVVSLRLRWRLSVQFLAATWSVYWLGGVVPVNFGLFVLSYPLILSILGVLALVWLLNLYNFMDGIDGLAGSQLLFVSAMTYFLAMNNEDQVVGMLSAVLIAAGAGFLVWNWPPAKIFMGDAGSNFIGYSLGIMALLSMHHESLAVWTWFILLGVFVVDSMVTLCNRFLLGGKWYEGHASHAYQNAAKSYKSHSKVTIAVLAINVVWLAPLAWLSAQLPEFGALLTIIALAPLIFLASKYQAGKSVGITN</sequence>
<dbReference type="Pfam" id="PF00953">
    <property type="entry name" value="Glycos_transf_4"/>
    <property type="match status" value="1"/>
</dbReference>
<accession>A0A2A5WDM0</accession>
<evidence type="ECO:0000256" key="1">
    <source>
        <dbReference type="ARBA" id="ARBA00004651"/>
    </source>
</evidence>
<name>A0A2A5WDM0_9GAMM</name>
<feature type="transmembrane region" description="Helical" evidence="8">
    <location>
        <begin position="179"/>
        <end position="197"/>
    </location>
</feature>
<evidence type="ECO:0000256" key="3">
    <source>
        <dbReference type="ARBA" id="ARBA00022679"/>
    </source>
</evidence>
<comment type="subcellular location">
    <subcellularLocation>
        <location evidence="1">Cell membrane</location>
        <topology evidence="1">Multi-pass membrane protein</topology>
    </subcellularLocation>
</comment>
<feature type="transmembrane region" description="Helical" evidence="8">
    <location>
        <begin position="99"/>
        <end position="117"/>
    </location>
</feature>
<dbReference type="EMBL" id="NTJZ01000004">
    <property type="protein sequence ID" value="PDH34374.1"/>
    <property type="molecule type" value="Genomic_DNA"/>
</dbReference>
<reference evidence="9 10" key="1">
    <citation type="submission" date="2017-08" db="EMBL/GenBank/DDBJ databases">
        <title>Fine stratification of microbial communities through a metagenomic profile of the photic zone.</title>
        <authorList>
            <person name="Haro-Moreno J.M."/>
            <person name="Lopez-Perez M."/>
            <person name="De La Torre J."/>
            <person name="Picazo A."/>
            <person name="Camacho A."/>
            <person name="Rodriguez-Valera F."/>
        </authorList>
    </citation>
    <scope>NUCLEOTIDE SEQUENCE [LARGE SCALE GENOMIC DNA]</scope>
    <source>
        <strain evidence="9">MED-G28</strain>
    </source>
</reference>
<comment type="caution">
    <text evidence="9">The sequence shown here is derived from an EMBL/GenBank/DDBJ whole genome shotgun (WGS) entry which is preliminary data.</text>
</comment>
<keyword evidence="5 8" id="KW-1133">Transmembrane helix</keyword>
<keyword evidence="7" id="KW-0460">Magnesium</keyword>
<dbReference type="PANTHER" id="PTHR22926">
    <property type="entry name" value="PHOSPHO-N-ACETYLMURAMOYL-PENTAPEPTIDE-TRANSFERASE"/>
    <property type="match status" value="1"/>
</dbReference>
<keyword evidence="3 9" id="KW-0808">Transferase</keyword>
<dbReference type="GO" id="GO:0044038">
    <property type="term" value="P:cell wall macromolecule biosynthetic process"/>
    <property type="evidence" value="ECO:0007669"/>
    <property type="project" value="TreeGrafter"/>
</dbReference>
<dbReference type="GO" id="GO:0005886">
    <property type="term" value="C:plasma membrane"/>
    <property type="evidence" value="ECO:0007669"/>
    <property type="project" value="UniProtKB-SubCell"/>
</dbReference>
<dbReference type="CDD" id="cd06854">
    <property type="entry name" value="GT_WbpL_WbcO_like"/>
    <property type="match status" value="1"/>
</dbReference>
<keyword evidence="2" id="KW-1003">Cell membrane</keyword>
<evidence type="ECO:0000256" key="7">
    <source>
        <dbReference type="PIRSR" id="PIRSR600715-1"/>
    </source>
</evidence>
<evidence type="ECO:0000256" key="6">
    <source>
        <dbReference type="ARBA" id="ARBA00023136"/>
    </source>
</evidence>
<dbReference type="GO" id="GO:0071555">
    <property type="term" value="P:cell wall organization"/>
    <property type="evidence" value="ECO:0007669"/>
    <property type="project" value="TreeGrafter"/>
</dbReference>
<keyword evidence="7" id="KW-0479">Metal-binding</keyword>
<dbReference type="InterPro" id="IPR000715">
    <property type="entry name" value="Glycosyl_transferase_4"/>
</dbReference>
<evidence type="ECO:0000313" key="9">
    <source>
        <dbReference type="EMBL" id="PDH34374.1"/>
    </source>
</evidence>
<comment type="cofactor">
    <cofactor evidence="7">
        <name>Mg(2+)</name>
        <dbReference type="ChEBI" id="CHEBI:18420"/>
    </cofactor>
</comment>
<evidence type="ECO:0000256" key="8">
    <source>
        <dbReference type="SAM" id="Phobius"/>
    </source>
</evidence>
<dbReference type="Proteomes" id="UP000219329">
    <property type="component" value="Unassembled WGS sequence"/>
</dbReference>
<feature type="binding site" evidence="7">
    <location>
        <position position="208"/>
    </location>
    <ligand>
        <name>Mg(2+)</name>
        <dbReference type="ChEBI" id="CHEBI:18420"/>
    </ligand>
</feature>
<feature type="transmembrane region" description="Helical" evidence="8">
    <location>
        <begin position="308"/>
        <end position="325"/>
    </location>
</feature>
<evidence type="ECO:0000256" key="5">
    <source>
        <dbReference type="ARBA" id="ARBA00022989"/>
    </source>
</evidence>
<dbReference type="GO" id="GO:0046872">
    <property type="term" value="F:metal ion binding"/>
    <property type="evidence" value="ECO:0007669"/>
    <property type="project" value="UniProtKB-KW"/>
</dbReference>
<dbReference type="GO" id="GO:0009103">
    <property type="term" value="P:lipopolysaccharide biosynthetic process"/>
    <property type="evidence" value="ECO:0007669"/>
    <property type="project" value="TreeGrafter"/>
</dbReference>
<keyword evidence="6 8" id="KW-0472">Membrane</keyword>
<feature type="transmembrane region" description="Helical" evidence="8">
    <location>
        <begin position="156"/>
        <end position="173"/>
    </location>
</feature>
<dbReference type="PANTHER" id="PTHR22926:SF3">
    <property type="entry name" value="UNDECAPRENYL-PHOSPHATE ALPHA-N-ACETYLGLUCOSAMINYL 1-PHOSPHATE TRANSFERASE"/>
    <property type="match status" value="1"/>
</dbReference>
<feature type="transmembrane region" description="Helical" evidence="8">
    <location>
        <begin position="209"/>
        <end position="227"/>
    </location>
</feature>
<evidence type="ECO:0000256" key="2">
    <source>
        <dbReference type="ARBA" id="ARBA00022475"/>
    </source>
</evidence>
<evidence type="ECO:0000256" key="4">
    <source>
        <dbReference type="ARBA" id="ARBA00022692"/>
    </source>
</evidence>
<protein>
    <submittedName>
        <fullName evidence="9">Glycosyl transferase</fullName>
    </submittedName>
</protein>
<keyword evidence="4 8" id="KW-0812">Transmembrane</keyword>
<gene>
    <name evidence="9" type="ORF">CNF02_05820</name>
</gene>
<organism evidence="9 10">
    <name type="scientific">OM182 bacterium MED-G28</name>
    <dbReference type="NCBI Taxonomy" id="1986256"/>
    <lineage>
        <taxon>Bacteria</taxon>
        <taxon>Pseudomonadati</taxon>
        <taxon>Pseudomonadota</taxon>
        <taxon>Gammaproteobacteria</taxon>
        <taxon>OMG group</taxon>
        <taxon>OM182 clade</taxon>
    </lineage>
</organism>
<proteinExistence type="predicted"/>
<feature type="transmembrane region" description="Helical" evidence="8">
    <location>
        <begin position="123"/>
        <end position="144"/>
    </location>
</feature>
<feature type="transmembrane region" description="Helical" evidence="8">
    <location>
        <begin position="59"/>
        <end position="87"/>
    </location>
</feature>
<feature type="binding site" evidence="7">
    <location>
        <position position="148"/>
    </location>
    <ligand>
        <name>Mg(2+)</name>
        <dbReference type="ChEBI" id="CHEBI:18420"/>
    </ligand>
</feature>
<dbReference type="GO" id="GO:0016780">
    <property type="term" value="F:phosphotransferase activity, for other substituted phosphate groups"/>
    <property type="evidence" value="ECO:0007669"/>
    <property type="project" value="InterPro"/>
</dbReference>
<dbReference type="AlphaFoldDB" id="A0A2A5WDM0"/>
<feature type="transmembrane region" description="Helical" evidence="8">
    <location>
        <begin position="233"/>
        <end position="252"/>
    </location>
</feature>
<feature type="transmembrane region" description="Helical" evidence="8">
    <location>
        <begin position="283"/>
        <end position="302"/>
    </location>
</feature>
<evidence type="ECO:0000313" key="10">
    <source>
        <dbReference type="Proteomes" id="UP000219329"/>
    </source>
</evidence>